<dbReference type="RefSeq" id="WP_070945719.1">
    <property type="nucleotide sequence ID" value="NZ_MLCL01000076.1"/>
</dbReference>
<name>A0A1Q9W793_9MYCO</name>
<dbReference type="EMBL" id="MLHV01000017">
    <property type="protein sequence ID" value="OHT96385.1"/>
    <property type="molecule type" value="Genomic_DNA"/>
</dbReference>
<dbReference type="Proteomes" id="UP000179636">
    <property type="component" value="Unassembled WGS sequence"/>
</dbReference>
<gene>
    <name evidence="1" type="ORF">BKG61_18155</name>
</gene>
<evidence type="ECO:0000313" key="1">
    <source>
        <dbReference type="EMBL" id="OHT96385.1"/>
    </source>
</evidence>
<keyword evidence="2" id="KW-1185">Reference proteome</keyword>
<proteinExistence type="predicted"/>
<accession>A0A1S1JW11</accession>
<accession>A0A1Q9W793</accession>
<reference evidence="1 2" key="1">
    <citation type="submission" date="2016-10" db="EMBL/GenBank/DDBJ databases">
        <title>Evaluation of Human, Animal and Environmental Mycobacterium chelonae Isolates by Core Genome Phylogenomic Analysis, Targeted Gene Comparison, and Anti-microbial Susceptibility Patterns: A Tale of Mistaken Identities.</title>
        <authorList>
            <person name="Fogelson S.B."/>
            <person name="Camus A.C."/>
            <person name="Lorenz W."/>
            <person name="Vasireddy R."/>
            <person name="Vasireddy S."/>
            <person name="Smith T."/>
            <person name="Brown-Elliott B.A."/>
            <person name="Wallace R.J.Jr."/>
            <person name="Hasan N.A."/>
            <person name="Reischl U."/>
            <person name="Sanchez S."/>
        </authorList>
    </citation>
    <scope>NUCLEOTIDE SEQUENCE [LARGE SCALE GENOMIC DNA]</scope>
    <source>
        <strain evidence="1 2">24999</strain>
    </source>
</reference>
<dbReference type="AlphaFoldDB" id="A0A1Q9W793"/>
<organism evidence="1 2">
    <name type="scientific">Mycobacterium syngnathidarum</name>
    <dbReference type="NCBI Taxonomy" id="1908205"/>
    <lineage>
        <taxon>Bacteria</taxon>
        <taxon>Bacillati</taxon>
        <taxon>Actinomycetota</taxon>
        <taxon>Actinomycetes</taxon>
        <taxon>Mycobacteriales</taxon>
        <taxon>Mycobacteriaceae</taxon>
        <taxon>Mycobacterium</taxon>
    </lineage>
</organism>
<dbReference type="STRING" id="1908205.BKG60_20220"/>
<evidence type="ECO:0000313" key="2">
    <source>
        <dbReference type="Proteomes" id="UP000179636"/>
    </source>
</evidence>
<sequence>MVHSALRSFMDRPLDYFEESVTKMHSVPRDQLEEMQREAMIERFGEQRDRIEMVRKLADRLGVERIDGFNDVVPLMFSHTAYKSYPAALVDNNRWDLMTKWLDKLTTYDL</sequence>
<protein>
    <submittedName>
        <fullName evidence="1">Uncharacterized protein</fullName>
    </submittedName>
</protein>
<comment type="caution">
    <text evidence="1">The sequence shown here is derived from an EMBL/GenBank/DDBJ whole genome shotgun (WGS) entry which is preliminary data.</text>
</comment>